<dbReference type="GO" id="GO:0006814">
    <property type="term" value="P:sodium ion transport"/>
    <property type="evidence" value="ECO:0007669"/>
    <property type="project" value="UniProtKB-KW"/>
</dbReference>
<feature type="transmembrane region" description="Helical" evidence="12">
    <location>
        <begin position="185"/>
        <end position="203"/>
    </location>
</feature>
<gene>
    <name evidence="13" type="ORF">J437_LFUL009583</name>
</gene>
<evidence type="ECO:0000256" key="6">
    <source>
        <dbReference type="ARBA" id="ARBA00022989"/>
    </source>
</evidence>
<evidence type="ECO:0000256" key="1">
    <source>
        <dbReference type="ARBA" id="ARBA00004651"/>
    </source>
</evidence>
<comment type="caution">
    <text evidence="13">The sequence shown here is derived from an EMBL/GenBank/DDBJ whole genome shotgun (WGS) entry which is preliminary data.</text>
</comment>
<feature type="transmembrane region" description="Helical" evidence="12">
    <location>
        <begin position="433"/>
        <end position="454"/>
    </location>
</feature>
<evidence type="ECO:0000256" key="10">
    <source>
        <dbReference type="ARBA" id="ARBA00023201"/>
    </source>
</evidence>
<dbReference type="PANTHER" id="PTHR42985:SF21">
    <property type="entry name" value="SODIUM-DEPENDENT MULTIVITAMIN TRANSPORTER-LIKE PROTEIN"/>
    <property type="match status" value="1"/>
</dbReference>
<evidence type="ECO:0000313" key="13">
    <source>
        <dbReference type="EMBL" id="KAG8229114.1"/>
    </source>
</evidence>
<evidence type="ECO:0000256" key="3">
    <source>
        <dbReference type="ARBA" id="ARBA00022448"/>
    </source>
</evidence>
<dbReference type="NCBIfam" id="TIGR00813">
    <property type="entry name" value="sss"/>
    <property type="match status" value="1"/>
</dbReference>
<dbReference type="GO" id="GO:0015293">
    <property type="term" value="F:symporter activity"/>
    <property type="evidence" value="ECO:0007669"/>
    <property type="project" value="TreeGrafter"/>
</dbReference>
<name>A0A8K0P2X9_LADFU</name>
<comment type="similarity">
    <text evidence="2 11">Belongs to the sodium:solute symporter (SSF) (TC 2.A.21) family.</text>
</comment>
<feature type="transmembrane region" description="Helical" evidence="12">
    <location>
        <begin position="107"/>
        <end position="133"/>
    </location>
</feature>
<dbReference type="AlphaFoldDB" id="A0A8K0P2X9"/>
<feature type="transmembrane region" description="Helical" evidence="12">
    <location>
        <begin position="154"/>
        <end position="173"/>
    </location>
</feature>
<comment type="subcellular location">
    <subcellularLocation>
        <location evidence="1">Cell membrane</location>
        <topology evidence="1">Multi-pass membrane protein</topology>
    </subcellularLocation>
</comment>
<feature type="transmembrane region" description="Helical" evidence="12">
    <location>
        <begin position="461"/>
        <end position="482"/>
    </location>
</feature>
<evidence type="ECO:0000256" key="8">
    <source>
        <dbReference type="ARBA" id="ARBA00023065"/>
    </source>
</evidence>
<evidence type="ECO:0000256" key="7">
    <source>
        <dbReference type="ARBA" id="ARBA00023053"/>
    </source>
</evidence>
<dbReference type="InterPro" id="IPR038377">
    <property type="entry name" value="Na/Glc_symporter_sf"/>
</dbReference>
<reference evidence="13" key="2">
    <citation type="submission" date="2017-10" db="EMBL/GenBank/DDBJ databases">
        <title>Ladona fulva Genome sequencing and assembly.</title>
        <authorList>
            <person name="Murali S."/>
            <person name="Richards S."/>
            <person name="Bandaranaike D."/>
            <person name="Bellair M."/>
            <person name="Blankenburg K."/>
            <person name="Chao H."/>
            <person name="Dinh H."/>
            <person name="Doddapaneni H."/>
            <person name="Dugan-Rocha S."/>
            <person name="Elkadiri S."/>
            <person name="Gnanaolivu R."/>
            <person name="Hernandez B."/>
            <person name="Skinner E."/>
            <person name="Javaid M."/>
            <person name="Lee S."/>
            <person name="Li M."/>
            <person name="Ming W."/>
            <person name="Munidasa M."/>
            <person name="Muniz J."/>
            <person name="Nguyen L."/>
            <person name="Hughes D."/>
            <person name="Osuji N."/>
            <person name="Pu L.-L."/>
            <person name="Puazo M."/>
            <person name="Qu C."/>
            <person name="Quiroz J."/>
            <person name="Raj R."/>
            <person name="Weissenberger G."/>
            <person name="Xin Y."/>
            <person name="Zou X."/>
            <person name="Han Y."/>
            <person name="Worley K."/>
            <person name="Muzny D."/>
            <person name="Gibbs R."/>
        </authorList>
    </citation>
    <scope>NUCLEOTIDE SEQUENCE</scope>
    <source>
        <strain evidence="13">Sampled in the wild</strain>
    </source>
</reference>
<dbReference type="InterPro" id="IPR001734">
    <property type="entry name" value="Na/solute_symporter"/>
</dbReference>
<keyword evidence="5 12" id="KW-0812">Transmembrane</keyword>
<feature type="transmembrane region" description="Helical" evidence="12">
    <location>
        <begin position="357"/>
        <end position="382"/>
    </location>
</feature>
<evidence type="ECO:0008006" key="15">
    <source>
        <dbReference type="Google" id="ProtNLM"/>
    </source>
</evidence>
<dbReference type="InterPro" id="IPR051163">
    <property type="entry name" value="Sodium:Solute_Symporter_SSF"/>
</dbReference>
<dbReference type="Proteomes" id="UP000792457">
    <property type="component" value="Unassembled WGS sequence"/>
</dbReference>
<keyword evidence="4" id="KW-1003">Cell membrane</keyword>
<feature type="transmembrane region" description="Helical" evidence="12">
    <location>
        <begin position="402"/>
        <end position="421"/>
    </location>
</feature>
<evidence type="ECO:0000256" key="5">
    <source>
        <dbReference type="ARBA" id="ARBA00022692"/>
    </source>
</evidence>
<keyword evidence="14" id="KW-1185">Reference proteome</keyword>
<dbReference type="Pfam" id="PF00474">
    <property type="entry name" value="SSF"/>
    <property type="match status" value="1"/>
</dbReference>
<evidence type="ECO:0000256" key="4">
    <source>
        <dbReference type="ARBA" id="ARBA00022475"/>
    </source>
</evidence>
<feature type="transmembrane region" description="Helical" evidence="12">
    <location>
        <begin position="79"/>
        <end position="101"/>
    </location>
</feature>
<feature type="transmembrane region" description="Helical" evidence="12">
    <location>
        <begin position="36"/>
        <end position="58"/>
    </location>
</feature>
<proteinExistence type="inferred from homology"/>
<dbReference type="EMBL" id="KZ308411">
    <property type="protein sequence ID" value="KAG8229114.1"/>
    <property type="molecule type" value="Genomic_DNA"/>
</dbReference>
<feature type="non-terminal residue" evidence="13">
    <location>
        <position position="1"/>
    </location>
</feature>
<dbReference type="PANTHER" id="PTHR42985">
    <property type="entry name" value="SODIUM-COUPLED MONOCARBOXYLATE TRANSPORTER"/>
    <property type="match status" value="1"/>
</dbReference>
<evidence type="ECO:0000256" key="12">
    <source>
        <dbReference type="SAM" id="Phobius"/>
    </source>
</evidence>
<organism evidence="13 14">
    <name type="scientific">Ladona fulva</name>
    <name type="common">Scarce chaser dragonfly</name>
    <name type="synonym">Libellula fulva</name>
    <dbReference type="NCBI Taxonomy" id="123851"/>
    <lineage>
        <taxon>Eukaryota</taxon>
        <taxon>Metazoa</taxon>
        <taxon>Ecdysozoa</taxon>
        <taxon>Arthropoda</taxon>
        <taxon>Hexapoda</taxon>
        <taxon>Insecta</taxon>
        <taxon>Pterygota</taxon>
        <taxon>Palaeoptera</taxon>
        <taxon>Odonata</taxon>
        <taxon>Epiprocta</taxon>
        <taxon>Anisoptera</taxon>
        <taxon>Libelluloidea</taxon>
        <taxon>Libellulidae</taxon>
        <taxon>Ladona</taxon>
    </lineage>
</organism>
<keyword evidence="7" id="KW-0915">Sodium</keyword>
<keyword evidence="10" id="KW-0739">Sodium transport</keyword>
<evidence type="ECO:0000313" key="14">
    <source>
        <dbReference type="Proteomes" id="UP000792457"/>
    </source>
</evidence>
<feature type="transmembrane region" description="Helical" evidence="12">
    <location>
        <begin position="255"/>
        <end position="274"/>
    </location>
</feature>
<evidence type="ECO:0000256" key="9">
    <source>
        <dbReference type="ARBA" id="ARBA00023136"/>
    </source>
</evidence>
<protein>
    <recommendedName>
        <fullName evidence="15">Sodium-coupled monocarboxylate transporter 1</fullName>
    </recommendedName>
</protein>
<dbReference type="CDD" id="cd11492">
    <property type="entry name" value="SLC5sbd_NIS-SMVT"/>
    <property type="match status" value="1"/>
</dbReference>
<dbReference type="PROSITE" id="PS50283">
    <property type="entry name" value="NA_SOLUT_SYMP_3"/>
    <property type="match status" value="1"/>
</dbReference>
<feature type="transmembrane region" description="Helical" evidence="12">
    <location>
        <begin position="215"/>
        <end position="235"/>
    </location>
</feature>
<feature type="transmembrane region" description="Helical" evidence="12">
    <location>
        <begin position="295"/>
        <end position="322"/>
    </location>
</feature>
<keyword evidence="6 12" id="KW-1133">Transmembrane helix</keyword>
<dbReference type="OrthoDB" id="6132759at2759"/>
<accession>A0A8K0P2X9</accession>
<keyword evidence="8" id="KW-0406">Ion transport</keyword>
<reference evidence="13" key="1">
    <citation type="submission" date="2013-04" db="EMBL/GenBank/DDBJ databases">
        <authorList>
            <person name="Qu J."/>
            <person name="Murali S.C."/>
            <person name="Bandaranaike D."/>
            <person name="Bellair M."/>
            <person name="Blankenburg K."/>
            <person name="Chao H."/>
            <person name="Dinh H."/>
            <person name="Doddapaneni H."/>
            <person name="Downs B."/>
            <person name="Dugan-Rocha S."/>
            <person name="Elkadiri S."/>
            <person name="Gnanaolivu R.D."/>
            <person name="Hernandez B."/>
            <person name="Javaid M."/>
            <person name="Jayaseelan J.C."/>
            <person name="Lee S."/>
            <person name="Li M."/>
            <person name="Ming W."/>
            <person name="Munidasa M."/>
            <person name="Muniz J."/>
            <person name="Nguyen L."/>
            <person name="Ongeri F."/>
            <person name="Osuji N."/>
            <person name="Pu L.-L."/>
            <person name="Puazo M."/>
            <person name="Qu C."/>
            <person name="Quiroz J."/>
            <person name="Raj R."/>
            <person name="Weissenberger G."/>
            <person name="Xin Y."/>
            <person name="Zou X."/>
            <person name="Han Y."/>
            <person name="Richards S."/>
            <person name="Worley K."/>
            <person name="Muzny D."/>
            <person name="Gibbs R."/>
        </authorList>
    </citation>
    <scope>NUCLEOTIDE SEQUENCE</scope>
    <source>
        <strain evidence="13">Sampled in the wild</strain>
    </source>
</reference>
<dbReference type="GO" id="GO:0005886">
    <property type="term" value="C:plasma membrane"/>
    <property type="evidence" value="ECO:0007669"/>
    <property type="project" value="UniProtKB-SubCell"/>
</dbReference>
<evidence type="ECO:0000256" key="11">
    <source>
        <dbReference type="RuleBase" id="RU362091"/>
    </source>
</evidence>
<keyword evidence="3" id="KW-0813">Transport</keyword>
<keyword evidence="9 12" id="KW-0472">Membrane</keyword>
<evidence type="ECO:0000256" key="2">
    <source>
        <dbReference type="ARBA" id="ARBA00006434"/>
    </source>
</evidence>
<dbReference type="Gene3D" id="1.20.1730.10">
    <property type="entry name" value="Sodium/glucose cotransporter"/>
    <property type="match status" value="1"/>
</dbReference>
<sequence>METTSRSLMSIENVTNADWSSGRHIHDPFVRKSLSTIDYCLFAAMLTLSALIGVYFAFFAKKKQNTTSEYLMGGKNMGVTPVAMSLISSYISGITLLGMPAEIYTYGTQYCAILIGLLGASCVNGFFFVPLFYQLQLNSSYEYLQIRFDRNVRLLGSILYLISSLLYIPIVIYMPALASSQVTGINLHLITPLLCIGGLKAVVWTDVLQTTMMFGAVLVVVGIGTNAIGGVGVVWERSEASGRIELFNFDPNPTIRHTFWSTAFGSIFGWCTSFSVNQSLVQRFLAMSSMGRAKILVIIFSVGTFFITAISFYVGLLVYAYYHDCDLVLSKAVRASDQIFPYFVMDVTENLPGLPGLFMAGVFSAALSTMSTGLNSMSGVIYEDFIRPFRKVPLSEERASCLMKFICVIIGVFCFGMVFAVENLGAANQLAESMAGITNGPLLAIFVLGMFFPWANAKGTLAGGITGLIAMGYISFGTQAAMSSGQIKFEKKPASIEGCPFLPNDTFTTMHVMTAT</sequence>